<accession>A0A671TJG8</accession>
<reference evidence="4" key="3">
    <citation type="submission" date="2025-09" db="UniProtKB">
        <authorList>
            <consortium name="Ensembl"/>
        </authorList>
    </citation>
    <scope>IDENTIFICATION</scope>
</reference>
<dbReference type="GO" id="GO:0046983">
    <property type="term" value="F:protein dimerization activity"/>
    <property type="evidence" value="ECO:0007669"/>
    <property type="project" value="InterPro"/>
</dbReference>
<reference evidence="4" key="2">
    <citation type="submission" date="2025-08" db="UniProtKB">
        <authorList>
            <consortium name="Ensembl"/>
        </authorList>
    </citation>
    <scope>IDENTIFICATION</scope>
</reference>
<dbReference type="Pfam" id="PF14291">
    <property type="entry name" value="DUF4371"/>
    <property type="match status" value="1"/>
</dbReference>
<dbReference type="OMA" id="WTENKKI"/>
<dbReference type="AlphaFoldDB" id="A0A671TJG8"/>
<dbReference type="InParanoid" id="A0A671TJG8"/>
<evidence type="ECO:0000256" key="1">
    <source>
        <dbReference type="SAM" id="Coils"/>
    </source>
</evidence>
<evidence type="ECO:0008006" key="6">
    <source>
        <dbReference type="Google" id="ProtNLM"/>
    </source>
</evidence>
<dbReference type="Ensembl" id="ENSSAUT00010001041.1">
    <property type="protein sequence ID" value="ENSSAUP00010000992.1"/>
    <property type="gene ID" value="ENSSAUG00010000544.1"/>
</dbReference>
<dbReference type="Proteomes" id="UP000472265">
    <property type="component" value="Chromosome 6"/>
</dbReference>
<evidence type="ECO:0000259" key="3">
    <source>
        <dbReference type="Pfam" id="PF14291"/>
    </source>
</evidence>
<dbReference type="GeneTree" id="ENSGT00940000154356"/>
<dbReference type="SUPFAM" id="SSF53098">
    <property type="entry name" value="Ribonuclease H-like"/>
    <property type="match status" value="1"/>
</dbReference>
<dbReference type="PANTHER" id="PTHR45749:SF37">
    <property type="entry name" value="OS05G0311600 PROTEIN"/>
    <property type="match status" value="1"/>
</dbReference>
<feature type="domain" description="DUF4371" evidence="3">
    <location>
        <begin position="35"/>
        <end position="238"/>
    </location>
</feature>
<dbReference type="PANTHER" id="PTHR45749">
    <property type="match status" value="1"/>
</dbReference>
<dbReference type="Pfam" id="PF05699">
    <property type="entry name" value="Dimer_Tnp_hAT"/>
    <property type="match status" value="1"/>
</dbReference>
<keyword evidence="1" id="KW-0175">Coiled coil</keyword>
<feature type="coiled-coil region" evidence="1">
    <location>
        <begin position="487"/>
        <end position="514"/>
    </location>
</feature>
<name>A0A671TJG8_SPAAU</name>
<dbReference type="InterPro" id="IPR025398">
    <property type="entry name" value="DUF4371"/>
</dbReference>
<protein>
    <recommendedName>
        <fullName evidence="6">DUF4371 domain-containing protein</fullName>
    </recommendedName>
</protein>
<proteinExistence type="predicted"/>
<dbReference type="InterPro" id="IPR008906">
    <property type="entry name" value="HATC_C_dom"/>
</dbReference>
<evidence type="ECO:0000313" key="5">
    <source>
        <dbReference type="Proteomes" id="UP000472265"/>
    </source>
</evidence>
<reference evidence="4" key="1">
    <citation type="submission" date="2021-04" db="EMBL/GenBank/DDBJ databases">
        <authorList>
            <consortium name="Wellcome Sanger Institute Data Sharing"/>
        </authorList>
    </citation>
    <scope>NUCLEOTIDE SEQUENCE [LARGE SCALE GENOMIC DNA]</scope>
</reference>
<organism evidence="4 5">
    <name type="scientific">Sparus aurata</name>
    <name type="common">Gilthead sea bream</name>
    <dbReference type="NCBI Taxonomy" id="8175"/>
    <lineage>
        <taxon>Eukaryota</taxon>
        <taxon>Metazoa</taxon>
        <taxon>Chordata</taxon>
        <taxon>Craniata</taxon>
        <taxon>Vertebrata</taxon>
        <taxon>Euteleostomi</taxon>
        <taxon>Actinopterygii</taxon>
        <taxon>Neopterygii</taxon>
        <taxon>Teleostei</taxon>
        <taxon>Neoteleostei</taxon>
        <taxon>Acanthomorphata</taxon>
        <taxon>Eupercaria</taxon>
        <taxon>Spariformes</taxon>
        <taxon>Sparidae</taxon>
        <taxon>Sparus</taxon>
    </lineage>
</organism>
<evidence type="ECO:0000313" key="4">
    <source>
        <dbReference type="Ensembl" id="ENSSAUP00010000992.1"/>
    </source>
</evidence>
<evidence type="ECO:0000259" key="2">
    <source>
        <dbReference type="Pfam" id="PF05699"/>
    </source>
</evidence>
<keyword evidence="5" id="KW-1185">Reference proteome</keyword>
<sequence length="611" mass="69813">TSLECYSNWKKATMKDGGFCSHARSDGHVNAMFAWTENKKIMDKNNSMFGVMDEQKKKQVAENQYYIKSLAEILVLTATENIAQRGHRESLDSEKKGVFLSMLDLLGNHNPIIKKRLEQQAKNAKYTSKTIQNEILECLAAMVKEEIIQEVKTSKQFSVIVDETKDVQKKEQMSFVLRYFYNGVVHESFLEFEVAEHLDAAALSDKIICFLEKHGLEYKKNLVGQGYDGAAVMRGAHAGVQAKIKEVAKHAFCVHCSAHCLNLVIVDAVKSVADAGNFFSLLERLYVFMSGSYVHNKWLEVQREMFDGAPRELQQLSDTRWACRHIACCNVMDRLPAIVQVLEEIASENHPQRSKTVDYAKAVQLIEALKETLVQYRSEASFEGIRSEALDLCQQSYIDTTQQKPKRPRQTTKVLQDTVIHSTLGQHVVPDSKHNFCVSVYYPVLDNMIGEIERRFSHTNCNIMQGVQALNPSSQTFLREEAVLLLAEAYDSNIEDLKHELHQTRRVLDRKKGEKESPTTLMEFTQFLDPYQDVFYELFRLCKIVVVLPVSSASCERSFSSLRFIKTYLRSTMTEKRLSSLAVLSIESKRTKALDLDTFVKPQMQDIDCMR</sequence>
<feature type="domain" description="HAT C-terminal dimerisation" evidence="2">
    <location>
        <begin position="508"/>
        <end position="588"/>
    </location>
</feature>
<dbReference type="InterPro" id="IPR012337">
    <property type="entry name" value="RNaseH-like_sf"/>
</dbReference>